<feature type="region of interest" description="Disordered" evidence="1">
    <location>
        <begin position="42"/>
        <end position="68"/>
    </location>
</feature>
<keyword evidence="4" id="KW-1185">Reference proteome</keyword>
<reference evidence="3 4" key="1">
    <citation type="submission" date="2017-01" db="EMBL/GenBank/DDBJ databases">
        <authorList>
            <person name="Mah S.A."/>
            <person name="Swanson W.J."/>
            <person name="Moy G.W."/>
            <person name="Vacquier V.D."/>
        </authorList>
    </citation>
    <scope>NUCLEOTIDE SEQUENCE [LARGE SCALE GENOMIC DNA]</scope>
    <source>
        <strain evidence="3 4">GSMNP</strain>
    </source>
</reference>
<proteinExistence type="predicted"/>
<dbReference type="EMBL" id="LSSN01000476">
    <property type="protein sequence ID" value="OMJ23767.1"/>
    <property type="molecule type" value="Genomic_DNA"/>
</dbReference>
<feature type="region of interest" description="Disordered" evidence="1">
    <location>
        <begin position="195"/>
        <end position="225"/>
    </location>
</feature>
<gene>
    <name evidence="3" type="ORF">AYI70_g2036</name>
    <name evidence="2" type="ORF">AYI70_g4592</name>
</gene>
<evidence type="ECO:0000313" key="4">
    <source>
        <dbReference type="Proteomes" id="UP000187283"/>
    </source>
</evidence>
<comment type="caution">
    <text evidence="3">The sequence shown here is derived from an EMBL/GenBank/DDBJ whole genome shotgun (WGS) entry which is preliminary data.</text>
</comment>
<name>A0A1R1YA05_9FUNG</name>
<evidence type="ECO:0000313" key="3">
    <source>
        <dbReference type="EMBL" id="OMJ23767.1"/>
    </source>
</evidence>
<organism evidence="3 4">
    <name type="scientific">Smittium culicis</name>
    <dbReference type="NCBI Taxonomy" id="133412"/>
    <lineage>
        <taxon>Eukaryota</taxon>
        <taxon>Fungi</taxon>
        <taxon>Fungi incertae sedis</taxon>
        <taxon>Zoopagomycota</taxon>
        <taxon>Kickxellomycotina</taxon>
        <taxon>Harpellomycetes</taxon>
        <taxon>Harpellales</taxon>
        <taxon>Legeriomycetaceae</taxon>
        <taxon>Smittium</taxon>
    </lineage>
</organism>
<protein>
    <submittedName>
        <fullName evidence="3">Uncharacterized protein</fullName>
    </submittedName>
</protein>
<dbReference type="Proteomes" id="UP000187283">
    <property type="component" value="Unassembled WGS sequence"/>
</dbReference>
<evidence type="ECO:0000313" key="2">
    <source>
        <dbReference type="EMBL" id="OMJ19655.1"/>
    </source>
</evidence>
<evidence type="ECO:0000256" key="1">
    <source>
        <dbReference type="SAM" id="MobiDB-lite"/>
    </source>
</evidence>
<dbReference type="AlphaFoldDB" id="A0A1R1YA05"/>
<dbReference type="EMBL" id="LSSN01001437">
    <property type="protein sequence ID" value="OMJ19655.1"/>
    <property type="molecule type" value="Genomic_DNA"/>
</dbReference>
<accession>A0A1R1YA05</accession>
<feature type="compositionally biased region" description="Basic and acidic residues" evidence="1">
    <location>
        <begin position="214"/>
        <end position="225"/>
    </location>
</feature>
<sequence length="225" mass="24664">MRLSTVSRICVAIGASAYSANALALDKNNLELENSVLESGNNNRILSGEEPAQNPETPDDPKAKILPDSPGALVVVPTEGCKGCRRGKCRRGRRGCCRRGRRRGCKRRRRRGCRRACRRRRRRGCGKRRRCGCRRGCRGGRRRGCRGRCRGGRRRGCRRGRRGGFRKGCRRGRRGGLPEGDQQVGVIVPVVAGAKPGAPAVEGEKPEQNGAPPSDEKSDDKPEGN</sequence>